<dbReference type="RefSeq" id="XP_003062136.1">
    <property type="nucleotide sequence ID" value="XM_003062090.1"/>
</dbReference>
<dbReference type="InterPro" id="IPR027951">
    <property type="entry name" value="Nepro_N"/>
</dbReference>
<accession>C1N2S7</accession>
<feature type="region of interest" description="Disordered" evidence="1">
    <location>
        <begin position="385"/>
        <end position="463"/>
    </location>
</feature>
<proteinExistence type="predicted"/>
<evidence type="ECO:0000259" key="2">
    <source>
        <dbReference type="Pfam" id="PF14780"/>
    </source>
</evidence>
<evidence type="ECO:0000256" key="1">
    <source>
        <dbReference type="SAM" id="MobiDB-lite"/>
    </source>
</evidence>
<gene>
    <name evidence="3" type="ORF">MICPUCDRAFT_51642</name>
</gene>
<protein>
    <submittedName>
        <fullName evidence="3">Predicted protein</fullName>
    </submittedName>
</protein>
<sequence length="463" mass="48495">MAGTAPPLPPLPPELRTAVPARSLPDGALASMRRALDALGGGGDENDPSTSAPSLVTALQCDELRRETALWERVMYKSASQHRRAVHFQRMRGLTRHLRAIASLDVGAAAAALRDGLHAGVSERARETALSTPAVRAGAHAMWKLPPRALWEDLARRFRAVARVVADADDAALACAEALSGQTAHSYFVPFALVSVAAVARVRTSLHQLAVDVVASYNALRPLLSDGAMPPPGLGESWWDDAKAPESLKCEWVSVAGASKAVRPNVRAVDGGESSAVGVIDDEDWSWRLMHGLAEGERAERNESNAAVGTATREDLGAAVPRKVRGLEVSIDVDRRDDADDAAAGKAMDAKPLYSTVSGGLGLGVAVERKPEALEVVPASIESLASTLAPPPETIDATTGDTPGGKKRRRPGGAGGVPEASPAAEVGVKKKKKKKKQTTEPAGEGDGKPQSAVERAMALLMGK</sequence>
<dbReference type="OrthoDB" id="10598538at2759"/>
<keyword evidence="4" id="KW-1185">Reference proteome</keyword>
<dbReference type="Pfam" id="PF14780">
    <property type="entry name" value="NEPRO_N"/>
    <property type="match status" value="1"/>
</dbReference>
<dbReference type="AlphaFoldDB" id="C1N2S7"/>
<evidence type="ECO:0000313" key="3">
    <source>
        <dbReference type="EMBL" id="EEH53848.1"/>
    </source>
</evidence>
<dbReference type="STRING" id="564608.C1N2S7"/>
<name>C1N2S7_MICPC</name>
<dbReference type="KEGG" id="mpp:MICPUCDRAFT_51642"/>
<organism evidence="4">
    <name type="scientific">Micromonas pusilla (strain CCMP1545)</name>
    <name type="common">Picoplanktonic green alga</name>
    <dbReference type="NCBI Taxonomy" id="564608"/>
    <lineage>
        <taxon>Eukaryota</taxon>
        <taxon>Viridiplantae</taxon>
        <taxon>Chlorophyta</taxon>
        <taxon>Mamiellophyceae</taxon>
        <taxon>Mamiellales</taxon>
        <taxon>Mamiellaceae</taxon>
        <taxon>Micromonas</taxon>
    </lineage>
</organism>
<feature type="domain" description="Nucleolus and neural progenitor protein-like N-terminal" evidence="2">
    <location>
        <begin position="57"/>
        <end position="220"/>
    </location>
</feature>
<reference evidence="3 4" key="1">
    <citation type="journal article" date="2009" name="Science">
        <title>Green evolution and dynamic adaptations revealed by genomes of the marine picoeukaryotes Micromonas.</title>
        <authorList>
            <person name="Worden A.Z."/>
            <person name="Lee J.H."/>
            <person name="Mock T."/>
            <person name="Rouze P."/>
            <person name="Simmons M.P."/>
            <person name="Aerts A.L."/>
            <person name="Allen A.E."/>
            <person name="Cuvelier M.L."/>
            <person name="Derelle E."/>
            <person name="Everett M.V."/>
            <person name="Foulon E."/>
            <person name="Grimwood J."/>
            <person name="Gundlach H."/>
            <person name="Henrissat B."/>
            <person name="Napoli C."/>
            <person name="McDonald S.M."/>
            <person name="Parker M.S."/>
            <person name="Rombauts S."/>
            <person name="Salamov A."/>
            <person name="Von Dassow P."/>
            <person name="Badger J.H."/>
            <person name="Coutinho P.M."/>
            <person name="Demir E."/>
            <person name="Dubchak I."/>
            <person name="Gentemann C."/>
            <person name="Eikrem W."/>
            <person name="Gready J.E."/>
            <person name="John U."/>
            <person name="Lanier W."/>
            <person name="Lindquist E.A."/>
            <person name="Lucas S."/>
            <person name="Mayer K.F."/>
            <person name="Moreau H."/>
            <person name="Not F."/>
            <person name="Otillar R."/>
            <person name="Panaud O."/>
            <person name="Pangilinan J."/>
            <person name="Paulsen I."/>
            <person name="Piegu B."/>
            <person name="Poliakov A."/>
            <person name="Robbens S."/>
            <person name="Schmutz J."/>
            <person name="Toulza E."/>
            <person name="Wyss T."/>
            <person name="Zelensky A."/>
            <person name="Zhou K."/>
            <person name="Armbrust E.V."/>
            <person name="Bhattacharya D."/>
            <person name="Goodenough U.W."/>
            <person name="Van de Peer Y."/>
            <person name="Grigoriev I.V."/>
        </authorList>
    </citation>
    <scope>NUCLEOTIDE SEQUENCE [LARGE SCALE GENOMIC DNA]</scope>
    <source>
        <strain evidence="3 4">CCMP1545</strain>
    </source>
</reference>
<evidence type="ECO:0000313" key="4">
    <source>
        <dbReference type="Proteomes" id="UP000001876"/>
    </source>
</evidence>
<dbReference type="GeneID" id="9687369"/>
<dbReference type="EMBL" id="GG663745">
    <property type="protein sequence ID" value="EEH53848.1"/>
    <property type="molecule type" value="Genomic_DNA"/>
</dbReference>
<dbReference type="OMA" id="VHFQRMR"/>
<dbReference type="eggNOG" id="ENOG502RRFN">
    <property type="taxonomic scope" value="Eukaryota"/>
</dbReference>
<dbReference type="Proteomes" id="UP000001876">
    <property type="component" value="Unassembled WGS sequence"/>
</dbReference>